<accession>A0A2P7B3A5</accession>
<dbReference type="AlphaFoldDB" id="A0A2P7B3A5"/>
<comment type="caution">
    <text evidence="2">The sequence shown here is derived from an EMBL/GenBank/DDBJ whole genome shotgun (WGS) entry which is preliminary data.</text>
</comment>
<feature type="compositionally biased region" description="Basic residues" evidence="1">
    <location>
        <begin position="35"/>
        <end position="45"/>
    </location>
</feature>
<sequence>MEDVVMGELFLLASDRAAISAVTRSASCRRSARGERHRLLKHGPAKGRSAGADHDRRHTSESALHGGGLNFKLHIIYDSAVRSLAMLLTEGQMSDHKGARLMCAAVSESLLGDREYDYNWFGAALL</sequence>
<feature type="region of interest" description="Disordered" evidence="1">
    <location>
        <begin position="32"/>
        <end position="61"/>
    </location>
</feature>
<gene>
    <name evidence="2" type="ORF">CU103_25630</name>
</gene>
<evidence type="ECO:0000256" key="1">
    <source>
        <dbReference type="SAM" id="MobiDB-lite"/>
    </source>
</evidence>
<dbReference type="EMBL" id="PGGM01000015">
    <property type="protein sequence ID" value="PSH60941.1"/>
    <property type="molecule type" value="Genomic_DNA"/>
</dbReference>
<proteinExistence type="predicted"/>
<keyword evidence="3" id="KW-1185">Reference proteome</keyword>
<protein>
    <recommendedName>
        <fullName evidence="4">Transposase IS4-like domain-containing protein</fullName>
    </recommendedName>
</protein>
<name>A0A2P7B3A5_9HYPH</name>
<evidence type="ECO:0000313" key="3">
    <source>
        <dbReference type="Proteomes" id="UP000241764"/>
    </source>
</evidence>
<feature type="compositionally biased region" description="Basic and acidic residues" evidence="1">
    <location>
        <begin position="51"/>
        <end position="60"/>
    </location>
</feature>
<reference evidence="3" key="1">
    <citation type="submission" date="2017-11" db="EMBL/GenBank/DDBJ databases">
        <authorList>
            <person name="Kuznetsova I."/>
            <person name="Sazanova A."/>
            <person name="Chirak E."/>
            <person name="Safronova V."/>
            <person name="Willems A."/>
        </authorList>
    </citation>
    <scope>NUCLEOTIDE SEQUENCE [LARGE SCALE GENOMIC DNA]</scope>
    <source>
        <strain evidence="3">CCBAU 03422</strain>
    </source>
</reference>
<evidence type="ECO:0008006" key="4">
    <source>
        <dbReference type="Google" id="ProtNLM"/>
    </source>
</evidence>
<evidence type="ECO:0000313" key="2">
    <source>
        <dbReference type="EMBL" id="PSH60941.1"/>
    </source>
</evidence>
<dbReference type="Proteomes" id="UP000241764">
    <property type="component" value="Unassembled WGS sequence"/>
</dbReference>
<organism evidence="2 3">
    <name type="scientific">Phyllobacterium sophorae</name>
    <dbReference type="NCBI Taxonomy" id="1520277"/>
    <lineage>
        <taxon>Bacteria</taxon>
        <taxon>Pseudomonadati</taxon>
        <taxon>Pseudomonadota</taxon>
        <taxon>Alphaproteobacteria</taxon>
        <taxon>Hyphomicrobiales</taxon>
        <taxon>Phyllobacteriaceae</taxon>
        <taxon>Phyllobacterium</taxon>
    </lineage>
</organism>